<comment type="caution">
    <text evidence="9">The sequence shown here is derived from an EMBL/GenBank/DDBJ whole genome shotgun (WGS) entry which is preliminary data.</text>
</comment>
<organism evidence="9 10">
    <name type="scientific">Mariniphaga sediminis</name>
    <dbReference type="NCBI Taxonomy" id="1628158"/>
    <lineage>
        <taxon>Bacteria</taxon>
        <taxon>Pseudomonadati</taxon>
        <taxon>Bacteroidota</taxon>
        <taxon>Bacteroidia</taxon>
        <taxon>Marinilabiliales</taxon>
        <taxon>Prolixibacteraceae</taxon>
        <taxon>Mariniphaga</taxon>
    </lineage>
</organism>
<reference evidence="9 10" key="1">
    <citation type="journal article" date="2015" name="Int. J. Syst. Evol. Microbiol.">
        <title>Mariniphaga sediminis sp. nov., isolated from coastal sediment.</title>
        <authorList>
            <person name="Wang F.Q."/>
            <person name="Shen Q.Y."/>
            <person name="Chen G.J."/>
            <person name="Du Z.J."/>
        </authorList>
    </citation>
    <scope>NUCLEOTIDE SEQUENCE [LARGE SCALE GENOMIC DNA]</scope>
    <source>
        <strain evidence="9 10">SY21</strain>
    </source>
</reference>
<accession>A0A399CUL6</accession>
<dbReference type="RefSeq" id="WP_119351502.1">
    <property type="nucleotide sequence ID" value="NZ_QWET01000019.1"/>
</dbReference>
<dbReference type="InterPro" id="IPR017871">
    <property type="entry name" value="ABC_transporter-like_CS"/>
</dbReference>
<dbReference type="Proteomes" id="UP000266441">
    <property type="component" value="Unassembled WGS sequence"/>
</dbReference>
<dbReference type="PANTHER" id="PTHR42855:SF2">
    <property type="entry name" value="DRUG RESISTANCE ABC TRANSPORTER,ATP-BINDING PROTEIN"/>
    <property type="match status" value="1"/>
</dbReference>
<name>A0A399CUL6_9BACT</name>
<dbReference type="Gene3D" id="3.40.50.300">
    <property type="entry name" value="P-loop containing nucleotide triphosphate hydrolases"/>
    <property type="match status" value="2"/>
</dbReference>
<dbReference type="NCBIfam" id="NF000355">
    <property type="entry name" value="ribo_prot_ABC_F"/>
    <property type="match status" value="1"/>
</dbReference>
<dbReference type="GO" id="GO:0016887">
    <property type="term" value="F:ATP hydrolysis activity"/>
    <property type="evidence" value="ECO:0007669"/>
    <property type="project" value="InterPro"/>
</dbReference>
<dbReference type="InterPro" id="IPR051309">
    <property type="entry name" value="ABCF_ATPase"/>
</dbReference>
<dbReference type="GO" id="GO:0005524">
    <property type="term" value="F:ATP binding"/>
    <property type="evidence" value="ECO:0007669"/>
    <property type="project" value="UniProtKB-KW"/>
</dbReference>
<dbReference type="FunFam" id="3.40.50.300:FF:000070">
    <property type="entry name" value="Putative ABC transporter ATP-binding component"/>
    <property type="match status" value="1"/>
</dbReference>
<dbReference type="InterPro" id="IPR003593">
    <property type="entry name" value="AAA+_ATPase"/>
</dbReference>
<evidence type="ECO:0000256" key="7">
    <source>
        <dbReference type="SAM" id="MobiDB-lite"/>
    </source>
</evidence>
<evidence type="ECO:0000256" key="3">
    <source>
        <dbReference type="ARBA" id="ARBA00022840"/>
    </source>
</evidence>
<dbReference type="Pfam" id="PF00005">
    <property type="entry name" value="ABC_tran"/>
    <property type="match status" value="2"/>
</dbReference>
<gene>
    <name evidence="9" type="ORF">D1164_19080</name>
</gene>
<keyword evidence="2" id="KW-0547">Nucleotide-binding</keyword>
<evidence type="ECO:0000256" key="5">
    <source>
        <dbReference type="ARBA" id="ARBA00074044"/>
    </source>
</evidence>
<dbReference type="CDD" id="cd03221">
    <property type="entry name" value="ABCF_EF-3"/>
    <property type="match status" value="2"/>
</dbReference>
<dbReference type="SUPFAM" id="SSF52540">
    <property type="entry name" value="P-loop containing nucleoside triphosphate hydrolases"/>
    <property type="match status" value="2"/>
</dbReference>
<keyword evidence="1" id="KW-0677">Repeat</keyword>
<sequence>MISLDKIQVSFGGFDLLRETTFLVQHDDRIGLIGRNGAGKTTLLKLIAGVLQPTSGDVNIPKETTVGYLPQEMKLKDNNTLLGETILAFEELIGIEKRIAHLNHEIASETDYHSDKYLKKLDEVTDLNERYSILGGDSYEAEMEQVLLGLGFLRTDFNRPTSEFSGGWRMRIELAKLLLKKPDIILLDEPTNHLDIESIQWLENFLQNYQGAMMLVSHDKAFLNAVCTRTLEISLGKITDQKMNYSAFVKWKMEQREIQLAAYRNQQKMIEDTEKFIERFRYKATKAVQVQSRIKQLEKLERIEVEEEDNAALKIKFPPPPRSGRVVVESKNISKKYGDNLVLNDIDLTVESGEKVAFVGRNGEGKTTLVRIILQQIDFEGSLQIGHNVKIGYFAQNQAQLLNGELTVFETIDEIAVGDVRARIRNILGAFLFSGEDADKKVKVLSGGEKSRLAMIRLMLEPVNLLVLDEPTNHLDMQSKEILKEALAHFPGTVIVVSHDREFLDGMVDCVYEFRNKKTKQHLGGIYDFLQKKKMETLKELEIPTQSRKGSKNNRGKSEEQIRQIPFEERKEINRNISRKEKLVAGIEETVEKLETEISEMDKLLSSPENINDSEIFANYETLKNDLAQTMEKWEKEHEELESLKKKKNW</sequence>
<feature type="coiled-coil region" evidence="6">
    <location>
        <begin position="570"/>
        <end position="647"/>
    </location>
</feature>
<dbReference type="InterPro" id="IPR003439">
    <property type="entry name" value="ABC_transporter-like_ATP-bd"/>
</dbReference>
<comment type="similarity">
    <text evidence="4">Belongs to the ABC transporter superfamily. ABCF family. YbiT subfamily.</text>
</comment>
<evidence type="ECO:0000256" key="2">
    <source>
        <dbReference type="ARBA" id="ARBA00022741"/>
    </source>
</evidence>
<dbReference type="OrthoDB" id="1521973at2"/>
<keyword evidence="6" id="KW-0175">Coiled coil</keyword>
<dbReference type="FunFam" id="3.40.50.300:FF:000011">
    <property type="entry name" value="Putative ABC transporter ATP-binding component"/>
    <property type="match status" value="1"/>
</dbReference>
<dbReference type="InterPro" id="IPR032781">
    <property type="entry name" value="ABC_tran_Xtn"/>
</dbReference>
<dbReference type="PROSITE" id="PS50893">
    <property type="entry name" value="ABC_TRANSPORTER_2"/>
    <property type="match status" value="2"/>
</dbReference>
<evidence type="ECO:0000256" key="6">
    <source>
        <dbReference type="SAM" id="Coils"/>
    </source>
</evidence>
<dbReference type="AlphaFoldDB" id="A0A399CUL6"/>
<protein>
    <recommendedName>
        <fullName evidence="5">Probable ATP-binding protein YbiT</fullName>
    </recommendedName>
</protein>
<evidence type="ECO:0000256" key="4">
    <source>
        <dbReference type="ARBA" id="ARBA00061551"/>
    </source>
</evidence>
<dbReference type="InterPro" id="IPR027417">
    <property type="entry name" value="P-loop_NTPase"/>
</dbReference>
<keyword evidence="3 9" id="KW-0067">ATP-binding</keyword>
<proteinExistence type="inferred from homology"/>
<dbReference type="SMART" id="SM00382">
    <property type="entry name" value="AAA"/>
    <property type="match status" value="2"/>
</dbReference>
<feature type="region of interest" description="Disordered" evidence="7">
    <location>
        <begin position="541"/>
        <end position="562"/>
    </location>
</feature>
<feature type="domain" description="ABC transporter" evidence="8">
    <location>
        <begin position="2"/>
        <end position="260"/>
    </location>
</feature>
<evidence type="ECO:0000259" key="8">
    <source>
        <dbReference type="PROSITE" id="PS50893"/>
    </source>
</evidence>
<dbReference type="Pfam" id="PF12848">
    <property type="entry name" value="ABC_tran_Xtn"/>
    <property type="match status" value="1"/>
</dbReference>
<evidence type="ECO:0000256" key="1">
    <source>
        <dbReference type="ARBA" id="ARBA00022737"/>
    </source>
</evidence>
<evidence type="ECO:0000313" key="9">
    <source>
        <dbReference type="EMBL" id="RIH63534.1"/>
    </source>
</evidence>
<dbReference type="PANTHER" id="PTHR42855">
    <property type="entry name" value="ABC TRANSPORTER ATP-BINDING SUBUNIT"/>
    <property type="match status" value="1"/>
</dbReference>
<dbReference type="EMBL" id="QWET01000019">
    <property type="protein sequence ID" value="RIH63534.1"/>
    <property type="molecule type" value="Genomic_DNA"/>
</dbReference>
<keyword evidence="10" id="KW-1185">Reference proteome</keyword>
<dbReference type="PROSITE" id="PS00211">
    <property type="entry name" value="ABC_TRANSPORTER_1"/>
    <property type="match status" value="2"/>
</dbReference>
<feature type="domain" description="ABC transporter" evidence="8">
    <location>
        <begin position="328"/>
        <end position="541"/>
    </location>
</feature>
<evidence type="ECO:0000313" key="10">
    <source>
        <dbReference type="Proteomes" id="UP000266441"/>
    </source>
</evidence>